<protein>
    <submittedName>
        <fullName evidence="1">Uncharacterized protein</fullName>
    </submittedName>
</protein>
<proteinExistence type="predicted"/>
<dbReference type="EMBL" id="CP132191">
    <property type="protein sequence ID" value="WLP85733.1"/>
    <property type="molecule type" value="Genomic_DNA"/>
</dbReference>
<accession>A0ABY9HAV4</accession>
<keyword evidence="2" id="KW-1185">Reference proteome</keyword>
<dbReference type="NCBIfam" id="NF045999">
    <property type="entry name" value="MAG1140_fam"/>
    <property type="match status" value="1"/>
</dbReference>
<organism evidence="1 2">
    <name type="scientific">Mycoplasma seminis</name>
    <dbReference type="NCBI Taxonomy" id="512749"/>
    <lineage>
        <taxon>Bacteria</taxon>
        <taxon>Bacillati</taxon>
        <taxon>Mycoplasmatota</taxon>
        <taxon>Mollicutes</taxon>
        <taxon>Mycoplasmataceae</taxon>
        <taxon>Mycoplasma</taxon>
    </lineage>
</organism>
<evidence type="ECO:0000313" key="2">
    <source>
        <dbReference type="Proteomes" id="UP001237011"/>
    </source>
</evidence>
<reference evidence="1" key="1">
    <citation type="submission" date="2023-08" db="EMBL/GenBank/DDBJ databases">
        <title>Complete genome sequence of Mycoplasma seminis 2200.</title>
        <authorList>
            <person name="Spergser J."/>
        </authorList>
    </citation>
    <scope>NUCLEOTIDE SEQUENCE [LARGE SCALE GENOMIC DNA]</scope>
    <source>
        <strain evidence="1">2200</strain>
    </source>
</reference>
<dbReference type="Proteomes" id="UP001237011">
    <property type="component" value="Chromosome"/>
</dbReference>
<name>A0ABY9HAV4_9MOLU</name>
<sequence length="115" mass="13404">MFALFMLIFVFGIILYLFASVKLENYKQGVLKYEGDYIFIKNIKPEELKTTNLNINFTHEGLIHSYQVHISGQEGNSPYIESEALKYFLERHNILELPISVKTADITLFDYIFSV</sequence>
<dbReference type="RefSeq" id="WP_305938159.1">
    <property type="nucleotide sequence ID" value="NZ_CP132191.1"/>
</dbReference>
<gene>
    <name evidence="1" type="ORF">Q8852_01080</name>
</gene>
<evidence type="ECO:0000313" key="1">
    <source>
        <dbReference type="EMBL" id="WLP85733.1"/>
    </source>
</evidence>